<dbReference type="GO" id="GO:0003723">
    <property type="term" value="F:RNA binding"/>
    <property type="evidence" value="ECO:0007669"/>
    <property type="project" value="UniProtKB-KW"/>
</dbReference>
<keyword evidence="5" id="KW-0808">Transferase</keyword>
<evidence type="ECO:0000256" key="3">
    <source>
        <dbReference type="PROSITE-ProRule" id="PRU00182"/>
    </source>
</evidence>
<dbReference type="Proteomes" id="UP001238163">
    <property type="component" value="Unassembled WGS sequence"/>
</dbReference>
<dbReference type="InterPro" id="IPR036986">
    <property type="entry name" value="S4_RNA-bd_sf"/>
</dbReference>
<dbReference type="PANTHER" id="PTHR32319">
    <property type="entry name" value="BACTERIAL HEMOLYSIN-LIKE PROTEIN"/>
    <property type="match status" value="1"/>
</dbReference>
<dbReference type="CDD" id="cd02440">
    <property type="entry name" value="AdoMet_MTases"/>
    <property type="match status" value="1"/>
</dbReference>
<feature type="domain" description="Ribosomal RNA methyltransferase FtsJ" evidence="4">
    <location>
        <begin position="61"/>
        <end position="243"/>
    </location>
</feature>
<protein>
    <submittedName>
        <fullName evidence="5">23S rRNA (Cytidine1920-2'-O)/16S rRNA (Cytidine1409-2'-O)-methyltransferase</fullName>
        <ecNumber evidence="5">2.1.1.226</ecNumber>
        <ecNumber evidence="5">2.1.1.227</ecNumber>
    </submittedName>
</protein>
<dbReference type="InterPro" id="IPR047048">
    <property type="entry name" value="TlyA"/>
</dbReference>
<dbReference type="EC" id="2.1.1.226" evidence="5"/>
<keyword evidence="5" id="KW-0489">Methyltransferase</keyword>
<evidence type="ECO:0000256" key="2">
    <source>
        <dbReference type="ARBA" id="ARBA00029460"/>
    </source>
</evidence>
<evidence type="ECO:0000259" key="4">
    <source>
        <dbReference type="Pfam" id="PF01728"/>
    </source>
</evidence>
<dbReference type="CDD" id="cd00165">
    <property type="entry name" value="S4"/>
    <property type="match status" value="1"/>
</dbReference>
<keyword evidence="6" id="KW-1185">Reference proteome</keyword>
<name>A0AAE4ANW1_9BACT</name>
<dbReference type="RefSeq" id="WP_307262406.1">
    <property type="nucleotide sequence ID" value="NZ_JAUSVL010000001.1"/>
</dbReference>
<dbReference type="SUPFAM" id="SSF53335">
    <property type="entry name" value="S-adenosyl-L-methionine-dependent methyltransferases"/>
    <property type="match status" value="1"/>
</dbReference>
<dbReference type="Pfam" id="PF01728">
    <property type="entry name" value="FtsJ"/>
    <property type="match status" value="1"/>
</dbReference>
<reference evidence="5" key="1">
    <citation type="submission" date="2023-07" db="EMBL/GenBank/DDBJ databases">
        <title>Genomic Encyclopedia of Type Strains, Phase IV (KMG-IV): sequencing the most valuable type-strain genomes for metagenomic binning, comparative biology and taxonomic classification.</title>
        <authorList>
            <person name="Goeker M."/>
        </authorList>
    </citation>
    <scope>NUCLEOTIDE SEQUENCE</scope>
    <source>
        <strain evidence="5">DSM 24202</strain>
    </source>
</reference>
<dbReference type="EC" id="2.1.1.227" evidence="5"/>
<comment type="caution">
    <text evidence="5">The sequence shown here is derived from an EMBL/GenBank/DDBJ whole genome shotgun (WGS) entry which is preliminary data.</text>
</comment>
<evidence type="ECO:0000313" key="6">
    <source>
        <dbReference type="Proteomes" id="UP001238163"/>
    </source>
</evidence>
<sequence length="246" mass="26487">MSKIRADQRLVECGLCESRSAAQQLIKDQRVAFADSAQPLRKPGQMVADDAQFTLDDQPRFVSRGAGKLLAAITAFTPDIAGKVALDIGASTGGFTDVLLTYGANKVYAVDVGTAQLHAKLRQDPRVISIEQTNARDLNRDLIPDPIAVLVADVSFISLTKILPACVPLLAPAAWIMVLVKPQFEAEPRDIGKGGVVRDDAVRQRAIQSVVACAQLQCHWQPIGVIPSPVIGPKGNQEYLAVFRNP</sequence>
<dbReference type="InterPro" id="IPR004538">
    <property type="entry name" value="Hemolysin_A/TlyA"/>
</dbReference>
<keyword evidence="1 3" id="KW-0694">RNA-binding</keyword>
<accession>A0AAE4ANW1</accession>
<dbReference type="Gene3D" id="3.10.290.10">
    <property type="entry name" value="RNA-binding S4 domain"/>
    <property type="match status" value="1"/>
</dbReference>
<dbReference type="GO" id="GO:0032259">
    <property type="term" value="P:methylation"/>
    <property type="evidence" value="ECO:0007669"/>
    <property type="project" value="UniProtKB-KW"/>
</dbReference>
<dbReference type="SUPFAM" id="SSF55174">
    <property type="entry name" value="Alpha-L RNA-binding motif"/>
    <property type="match status" value="1"/>
</dbReference>
<dbReference type="GO" id="GO:0008168">
    <property type="term" value="F:methyltransferase activity"/>
    <property type="evidence" value="ECO:0007669"/>
    <property type="project" value="UniProtKB-KW"/>
</dbReference>
<organism evidence="5 6">
    <name type="scientific">Oligosphaera ethanolica</name>
    <dbReference type="NCBI Taxonomy" id="760260"/>
    <lineage>
        <taxon>Bacteria</taxon>
        <taxon>Pseudomonadati</taxon>
        <taxon>Lentisphaerota</taxon>
        <taxon>Oligosphaeria</taxon>
        <taxon>Oligosphaerales</taxon>
        <taxon>Oligosphaeraceae</taxon>
        <taxon>Oligosphaera</taxon>
    </lineage>
</organism>
<dbReference type="Gene3D" id="3.40.50.150">
    <property type="entry name" value="Vaccinia Virus protein VP39"/>
    <property type="match status" value="1"/>
</dbReference>
<dbReference type="AlphaFoldDB" id="A0AAE4ANW1"/>
<dbReference type="PROSITE" id="PS50889">
    <property type="entry name" value="S4"/>
    <property type="match status" value="1"/>
</dbReference>
<dbReference type="InterPro" id="IPR002877">
    <property type="entry name" value="RNA_MeTrfase_FtsJ_dom"/>
</dbReference>
<dbReference type="InterPro" id="IPR029063">
    <property type="entry name" value="SAM-dependent_MTases_sf"/>
</dbReference>
<evidence type="ECO:0000256" key="1">
    <source>
        <dbReference type="ARBA" id="ARBA00022884"/>
    </source>
</evidence>
<dbReference type="PANTHER" id="PTHR32319:SF0">
    <property type="entry name" value="BACTERIAL HEMOLYSIN-LIKE PROTEIN"/>
    <property type="match status" value="1"/>
</dbReference>
<gene>
    <name evidence="5" type="ORF">J3R75_002786</name>
</gene>
<evidence type="ECO:0000313" key="5">
    <source>
        <dbReference type="EMBL" id="MDQ0290679.1"/>
    </source>
</evidence>
<dbReference type="EMBL" id="JAUSVL010000001">
    <property type="protein sequence ID" value="MDQ0290679.1"/>
    <property type="molecule type" value="Genomic_DNA"/>
</dbReference>
<dbReference type="NCBIfam" id="TIGR00478">
    <property type="entry name" value="tly"/>
    <property type="match status" value="1"/>
</dbReference>
<comment type="similarity">
    <text evidence="2">Belongs to the TlyA family.</text>
</comment>
<proteinExistence type="inferred from homology"/>
<dbReference type="PIRSF" id="PIRSF005578">
    <property type="entry name" value="TlyA"/>
    <property type="match status" value="1"/>
</dbReference>